<dbReference type="PRINTS" id="PR00080">
    <property type="entry name" value="SDRFAMILY"/>
</dbReference>
<dbReference type="EMBL" id="WMLF01000574">
    <property type="protein sequence ID" value="MBB1246697.1"/>
    <property type="molecule type" value="Genomic_DNA"/>
</dbReference>
<protein>
    <recommendedName>
        <fullName evidence="3 6">3-oxoacyl-[acyl-carrier-protein] reductase</fullName>
        <ecNumber evidence="3 6">1.1.1.100</ecNumber>
    </recommendedName>
</protein>
<sequence>MESARESAGEPVVEEDSRRVAVVTGGSRGIGRATVLALARDGFDVAFCYRANSEAAELLVKEAGEHGGRVLARRVDVADGDAVRGFVAEVEAELGPVDAAVTAAGITRDNPLVLMEDEQWHQVLDTNLDGVYHLCRAVVFEMMKRRSGVIVNISSVAGVYGHATQTNYSASKAAIIGFSRSLAKEVGRSGIRVNTVAPGFIDTDMVAEMNDKARKEATKSIPLRRMGTAEEVADLVSYLVSDRAAYITGAVLQIDGGITI</sequence>
<keyword evidence="6" id="KW-0521">NADP</keyword>
<keyword evidence="4 6" id="KW-0560">Oxidoreductase</keyword>
<evidence type="ECO:0000256" key="3">
    <source>
        <dbReference type="ARBA" id="ARBA00012948"/>
    </source>
</evidence>
<dbReference type="PANTHER" id="PTHR42879:SF2">
    <property type="entry name" value="3-OXOACYL-[ACYL-CARRIER-PROTEIN] REDUCTASE FABG"/>
    <property type="match status" value="1"/>
</dbReference>
<comment type="pathway">
    <text evidence="1 6">Lipid metabolism; fatty acid biosynthesis.</text>
</comment>
<dbReference type="InterPro" id="IPR057326">
    <property type="entry name" value="KR_dom"/>
</dbReference>
<comment type="caution">
    <text evidence="8">The sequence shown here is derived from an EMBL/GenBank/DDBJ whole genome shotgun (WGS) entry which is preliminary data.</text>
</comment>
<evidence type="ECO:0000313" key="9">
    <source>
        <dbReference type="Proteomes" id="UP000766698"/>
    </source>
</evidence>
<keyword evidence="6" id="KW-0276">Fatty acid metabolism</keyword>
<dbReference type="InterPro" id="IPR011284">
    <property type="entry name" value="3oxo_ACP_reduc"/>
</dbReference>
<comment type="catalytic activity">
    <reaction evidence="5 6">
        <text>a (3R)-hydroxyacyl-[ACP] + NADP(+) = a 3-oxoacyl-[ACP] + NADPH + H(+)</text>
        <dbReference type="Rhea" id="RHEA:17397"/>
        <dbReference type="Rhea" id="RHEA-COMP:9916"/>
        <dbReference type="Rhea" id="RHEA-COMP:9945"/>
        <dbReference type="ChEBI" id="CHEBI:15378"/>
        <dbReference type="ChEBI" id="CHEBI:57783"/>
        <dbReference type="ChEBI" id="CHEBI:58349"/>
        <dbReference type="ChEBI" id="CHEBI:78776"/>
        <dbReference type="ChEBI" id="CHEBI:78827"/>
        <dbReference type="EC" id="1.1.1.100"/>
    </reaction>
</comment>
<keyword evidence="6" id="KW-0443">Lipid metabolism</keyword>
<dbReference type="NCBIfam" id="TIGR01830">
    <property type="entry name" value="3oxo_ACP_reduc"/>
    <property type="match status" value="1"/>
</dbReference>
<dbReference type="InterPro" id="IPR036291">
    <property type="entry name" value="NAD(P)-bd_dom_sf"/>
</dbReference>
<proteinExistence type="inferred from homology"/>
<dbReference type="PANTHER" id="PTHR42879">
    <property type="entry name" value="3-OXOACYL-(ACYL-CARRIER-PROTEIN) REDUCTASE"/>
    <property type="match status" value="1"/>
</dbReference>
<dbReference type="InterPro" id="IPR020904">
    <property type="entry name" value="Sc_DH/Rdtase_CS"/>
</dbReference>
<dbReference type="Proteomes" id="UP000766698">
    <property type="component" value="Unassembled WGS sequence"/>
</dbReference>
<evidence type="ECO:0000259" key="7">
    <source>
        <dbReference type="SMART" id="SM00822"/>
    </source>
</evidence>
<comment type="function">
    <text evidence="6">Catalyzes the NADPH-dependent reduction of beta-ketoacyl-ACP substrates to beta-hydroxyacyl-ACP products, the first reductive step in the elongation cycle of fatty acid biosynthesis.</text>
</comment>
<dbReference type="Gene3D" id="3.40.50.720">
    <property type="entry name" value="NAD(P)-binding Rossmann-like Domain"/>
    <property type="match status" value="1"/>
</dbReference>
<gene>
    <name evidence="8" type="primary">fabG</name>
    <name evidence="8" type="ORF">GL263_24555</name>
</gene>
<evidence type="ECO:0000256" key="4">
    <source>
        <dbReference type="ARBA" id="ARBA00023002"/>
    </source>
</evidence>
<dbReference type="NCBIfam" id="NF009466">
    <property type="entry name" value="PRK12826.1-2"/>
    <property type="match status" value="1"/>
</dbReference>
<evidence type="ECO:0000256" key="6">
    <source>
        <dbReference type="RuleBase" id="RU366074"/>
    </source>
</evidence>
<dbReference type="InterPro" id="IPR002347">
    <property type="entry name" value="SDR_fam"/>
</dbReference>
<comment type="subunit">
    <text evidence="6">Homotetramer.</text>
</comment>
<name>A0ABR6EMX2_9ACTN</name>
<comment type="similarity">
    <text evidence="2 6">Belongs to the short-chain dehydrogenases/reductases (SDR) family.</text>
</comment>
<dbReference type="EC" id="1.1.1.100" evidence="3 6"/>
<feature type="domain" description="Ketoreductase" evidence="7">
    <location>
        <begin position="19"/>
        <end position="199"/>
    </location>
</feature>
<dbReference type="InterPro" id="IPR050259">
    <property type="entry name" value="SDR"/>
</dbReference>
<dbReference type="SUPFAM" id="SSF51735">
    <property type="entry name" value="NAD(P)-binding Rossmann-fold domains"/>
    <property type="match status" value="1"/>
</dbReference>
<keyword evidence="9" id="KW-1185">Reference proteome</keyword>
<dbReference type="PRINTS" id="PR00081">
    <property type="entry name" value="GDHRDH"/>
</dbReference>
<evidence type="ECO:0000256" key="1">
    <source>
        <dbReference type="ARBA" id="ARBA00005194"/>
    </source>
</evidence>
<keyword evidence="6" id="KW-0275">Fatty acid biosynthesis</keyword>
<reference evidence="9" key="1">
    <citation type="journal article" date="2020" name="Syst. Appl. Microbiol.">
        <title>Streptomyces alkaliterrae sp. nov., isolated from an alkaline soil, and emended descriptions of Streptomyces alkaliphilus, Streptomyces calidiresistens and Streptomyces durbertensis.</title>
        <authorList>
            <person name="Swiecimska M."/>
            <person name="Golinska P."/>
            <person name="Nouioui I."/>
            <person name="Wypij M."/>
            <person name="Rai M."/>
            <person name="Sangal V."/>
            <person name="Goodfellow M."/>
        </authorList>
    </citation>
    <scope>NUCLEOTIDE SEQUENCE [LARGE SCALE GENOMIC DNA]</scope>
    <source>
        <strain evidence="9">DSM 104538</strain>
    </source>
</reference>
<organism evidence="8 9">
    <name type="scientific">Streptomyces durbertensis</name>
    <dbReference type="NCBI Taxonomy" id="2448886"/>
    <lineage>
        <taxon>Bacteria</taxon>
        <taxon>Bacillati</taxon>
        <taxon>Actinomycetota</taxon>
        <taxon>Actinomycetes</taxon>
        <taxon>Kitasatosporales</taxon>
        <taxon>Streptomycetaceae</taxon>
        <taxon>Streptomyces</taxon>
    </lineage>
</organism>
<dbReference type="PROSITE" id="PS00061">
    <property type="entry name" value="ADH_SHORT"/>
    <property type="match status" value="1"/>
</dbReference>
<accession>A0ABR6EMX2</accession>
<dbReference type="GO" id="GO:0004316">
    <property type="term" value="F:3-oxoacyl-[acyl-carrier-protein] reductase (NADPH) activity"/>
    <property type="evidence" value="ECO:0007669"/>
    <property type="project" value="UniProtKB-EC"/>
</dbReference>
<dbReference type="Pfam" id="PF13561">
    <property type="entry name" value="adh_short_C2"/>
    <property type="match status" value="1"/>
</dbReference>
<evidence type="ECO:0000256" key="5">
    <source>
        <dbReference type="ARBA" id="ARBA00048508"/>
    </source>
</evidence>
<evidence type="ECO:0000313" key="8">
    <source>
        <dbReference type="EMBL" id="MBB1246697.1"/>
    </source>
</evidence>
<keyword evidence="6" id="KW-0444">Lipid biosynthesis</keyword>
<evidence type="ECO:0000256" key="2">
    <source>
        <dbReference type="ARBA" id="ARBA00006484"/>
    </source>
</evidence>
<dbReference type="SMART" id="SM00822">
    <property type="entry name" value="PKS_KR"/>
    <property type="match status" value="1"/>
</dbReference>